<accession>A0A0F8WD23</accession>
<dbReference type="EMBL" id="LAZR01065990">
    <property type="protein sequence ID" value="KKK54443.1"/>
    <property type="molecule type" value="Genomic_DNA"/>
</dbReference>
<feature type="non-terminal residue" evidence="1">
    <location>
        <position position="189"/>
    </location>
</feature>
<comment type="caution">
    <text evidence="1">The sequence shown here is derived from an EMBL/GenBank/DDBJ whole genome shotgun (WGS) entry which is preliminary data.</text>
</comment>
<dbReference type="AlphaFoldDB" id="A0A0F8WD23"/>
<organism evidence="1">
    <name type="scientific">marine sediment metagenome</name>
    <dbReference type="NCBI Taxonomy" id="412755"/>
    <lineage>
        <taxon>unclassified sequences</taxon>
        <taxon>metagenomes</taxon>
        <taxon>ecological metagenomes</taxon>
    </lineage>
</organism>
<sequence length="189" mass="21332">MTEEFWKKFAGFMVKISKIPFPISKNLIDFLQAKITEEQAKLLLEFKKHSMSFEQIKKKSELTADELGAMLNELMDNGIIAGFPDEKTGSLKYTLMALFPGIIEYAFAGGKTGAHEENLAHLVENMIGDLREVFLNNYDIIMPQLKSFPAFERIIPVEESIPVGQQVVLTTENAFKIVDETDDLAIVHC</sequence>
<name>A0A0F8WD23_9ZZZZ</name>
<gene>
    <name evidence="1" type="ORF">LCGC14_3084710</name>
</gene>
<protein>
    <submittedName>
        <fullName evidence="1">Uncharacterized protein</fullName>
    </submittedName>
</protein>
<proteinExistence type="predicted"/>
<evidence type="ECO:0000313" key="1">
    <source>
        <dbReference type="EMBL" id="KKK54443.1"/>
    </source>
</evidence>
<reference evidence="1" key="1">
    <citation type="journal article" date="2015" name="Nature">
        <title>Complex archaea that bridge the gap between prokaryotes and eukaryotes.</title>
        <authorList>
            <person name="Spang A."/>
            <person name="Saw J.H."/>
            <person name="Jorgensen S.L."/>
            <person name="Zaremba-Niedzwiedzka K."/>
            <person name="Martijn J."/>
            <person name="Lind A.E."/>
            <person name="van Eijk R."/>
            <person name="Schleper C."/>
            <person name="Guy L."/>
            <person name="Ettema T.J."/>
        </authorList>
    </citation>
    <scope>NUCLEOTIDE SEQUENCE</scope>
</reference>